<accession>A0A3B0V5J1</accession>
<gene>
    <name evidence="1" type="ORF">MNBD_CHLOROFLEXI01-4686</name>
</gene>
<protein>
    <submittedName>
        <fullName evidence="1">Uncharacterized protein</fullName>
    </submittedName>
</protein>
<dbReference type="PROSITE" id="PS51257">
    <property type="entry name" value="PROKAR_LIPOPROTEIN"/>
    <property type="match status" value="1"/>
</dbReference>
<reference evidence="1" key="1">
    <citation type="submission" date="2018-06" db="EMBL/GenBank/DDBJ databases">
        <authorList>
            <person name="Zhirakovskaya E."/>
        </authorList>
    </citation>
    <scope>NUCLEOTIDE SEQUENCE</scope>
</reference>
<sequence length="193" mass="20615">MNRKVLGIFAVFVWSLLIVGCTINRPTGPIGPVTLVEVATVTAVTEVVENTAVPPTSTASPTEADVKEGSSMANADVLFVEARETAVGLWTFSVEVAHPDTGWEDYADGWDVLLPDGSVIKPDSGSPFTRLLVHPHENEQPFTRSQSNISIPAEVTTVTVRAHDLVDGFGGQEVVVDLTAVSGENFSVTRLEQ</sequence>
<proteinExistence type="predicted"/>
<organism evidence="1">
    <name type="scientific">hydrothermal vent metagenome</name>
    <dbReference type="NCBI Taxonomy" id="652676"/>
    <lineage>
        <taxon>unclassified sequences</taxon>
        <taxon>metagenomes</taxon>
        <taxon>ecological metagenomes</taxon>
    </lineage>
</organism>
<evidence type="ECO:0000313" key="1">
    <source>
        <dbReference type="EMBL" id="VAW38818.1"/>
    </source>
</evidence>
<dbReference type="AlphaFoldDB" id="A0A3B0V5J1"/>
<name>A0A3B0V5J1_9ZZZZ</name>
<dbReference type="EMBL" id="UOEU01000719">
    <property type="protein sequence ID" value="VAW38818.1"/>
    <property type="molecule type" value="Genomic_DNA"/>
</dbReference>